<protein>
    <submittedName>
        <fullName evidence="1">Uncharacterized protein</fullName>
    </submittedName>
</protein>
<accession>T0F8R5</accession>
<comment type="caution">
    <text evidence="1">The sequence shown here is derived from an EMBL/GenBank/DDBJ whole genome shotgun (WGS) entry which is preliminary data.</text>
</comment>
<dbReference type="Proteomes" id="UP000015442">
    <property type="component" value="Unassembled WGS sequence"/>
</dbReference>
<organism evidence="1 2">
    <name type="scientific">Leptospira noguchii serovar Panama str. CZ214</name>
    <dbReference type="NCBI Taxonomy" id="1001595"/>
    <lineage>
        <taxon>Bacteria</taxon>
        <taxon>Pseudomonadati</taxon>
        <taxon>Spirochaetota</taxon>
        <taxon>Spirochaetia</taxon>
        <taxon>Leptospirales</taxon>
        <taxon>Leptospiraceae</taxon>
        <taxon>Leptospira</taxon>
    </lineage>
</organism>
<evidence type="ECO:0000313" key="1">
    <source>
        <dbReference type="EMBL" id="EQA69578.1"/>
    </source>
</evidence>
<dbReference type="EMBL" id="AKWY02000034">
    <property type="protein sequence ID" value="EQA69578.1"/>
    <property type="molecule type" value="Genomic_DNA"/>
</dbReference>
<gene>
    <name evidence="1" type="ORF">LEP1GSC059_2311</name>
</gene>
<dbReference type="AlphaFoldDB" id="T0F8R5"/>
<reference evidence="1 2" key="1">
    <citation type="submission" date="2013-05" db="EMBL/GenBank/DDBJ databases">
        <authorList>
            <person name="Harkins D.M."/>
            <person name="Durkin A.S."/>
            <person name="Brinkac L.M."/>
            <person name="Haft D.H."/>
            <person name="Selengut J.D."/>
            <person name="Sanka R."/>
            <person name="DePew J."/>
            <person name="Purushe J."/>
            <person name="Hartskeerl R.A."/>
            <person name="Ahmed A."/>
            <person name="van der Linden H."/>
            <person name="Goris M.G.A."/>
            <person name="Vinetz J.M."/>
            <person name="Sutton G.G."/>
            <person name="Nierman W.C."/>
            <person name="Fouts D.E."/>
        </authorList>
    </citation>
    <scope>NUCLEOTIDE SEQUENCE [LARGE SCALE GENOMIC DNA]</scope>
    <source>
        <strain evidence="1 2">CZ214</strain>
    </source>
</reference>
<sequence length="64" mass="7835">MIYEKRKRILKLLRRGYCLQRVNLELVLTRERTFQLRTPFARNKIDQVPLFIIKKFVETGKVEK</sequence>
<proteinExistence type="predicted"/>
<name>T0F8R5_9LEPT</name>
<evidence type="ECO:0000313" key="2">
    <source>
        <dbReference type="Proteomes" id="UP000015442"/>
    </source>
</evidence>